<evidence type="ECO:0000313" key="3">
    <source>
        <dbReference type="Proteomes" id="UP001362999"/>
    </source>
</evidence>
<comment type="caution">
    <text evidence="2">The sequence shown here is derived from an EMBL/GenBank/DDBJ whole genome shotgun (WGS) entry which is preliminary data.</text>
</comment>
<keyword evidence="1" id="KW-0472">Membrane</keyword>
<dbReference type="AlphaFoldDB" id="A0AAW0AHV6"/>
<keyword evidence="1" id="KW-0812">Transmembrane</keyword>
<reference evidence="2 3" key="1">
    <citation type="journal article" date="2024" name="J Genomics">
        <title>Draft genome sequencing and assembly of Favolaschia claudopus CIRM-BRFM 2984 isolated from oak limbs.</title>
        <authorList>
            <person name="Navarro D."/>
            <person name="Drula E."/>
            <person name="Chaduli D."/>
            <person name="Cazenave R."/>
            <person name="Ahrendt S."/>
            <person name="Wang J."/>
            <person name="Lipzen A."/>
            <person name="Daum C."/>
            <person name="Barry K."/>
            <person name="Grigoriev I.V."/>
            <person name="Favel A."/>
            <person name="Rosso M.N."/>
            <person name="Martin F."/>
        </authorList>
    </citation>
    <scope>NUCLEOTIDE SEQUENCE [LARGE SCALE GENOMIC DNA]</scope>
    <source>
        <strain evidence="2 3">CIRM-BRFM 2984</strain>
    </source>
</reference>
<organism evidence="2 3">
    <name type="scientific">Favolaschia claudopus</name>
    <dbReference type="NCBI Taxonomy" id="2862362"/>
    <lineage>
        <taxon>Eukaryota</taxon>
        <taxon>Fungi</taxon>
        <taxon>Dikarya</taxon>
        <taxon>Basidiomycota</taxon>
        <taxon>Agaricomycotina</taxon>
        <taxon>Agaricomycetes</taxon>
        <taxon>Agaricomycetidae</taxon>
        <taxon>Agaricales</taxon>
        <taxon>Marasmiineae</taxon>
        <taxon>Mycenaceae</taxon>
        <taxon>Favolaschia</taxon>
    </lineage>
</organism>
<dbReference type="EMBL" id="JAWWNJ010000066">
    <property type="protein sequence ID" value="KAK7012308.1"/>
    <property type="molecule type" value="Genomic_DNA"/>
</dbReference>
<evidence type="ECO:0000256" key="1">
    <source>
        <dbReference type="SAM" id="Phobius"/>
    </source>
</evidence>
<name>A0AAW0AHV6_9AGAR</name>
<gene>
    <name evidence="2" type="ORF">R3P38DRAFT_3210164</name>
</gene>
<dbReference type="Proteomes" id="UP001362999">
    <property type="component" value="Unassembled WGS sequence"/>
</dbReference>
<evidence type="ECO:0000313" key="2">
    <source>
        <dbReference type="EMBL" id="KAK7012308.1"/>
    </source>
</evidence>
<feature type="transmembrane region" description="Helical" evidence="1">
    <location>
        <begin position="31"/>
        <end position="53"/>
    </location>
</feature>
<protein>
    <submittedName>
        <fullName evidence="2">Uncharacterized protein</fullName>
    </submittedName>
</protein>
<proteinExistence type="predicted"/>
<keyword evidence="1" id="KW-1133">Transmembrane helix</keyword>
<accession>A0AAW0AHV6</accession>
<keyword evidence="3" id="KW-1185">Reference proteome</keyword>
<sequence>MANGLVKKVRVDSHALLFTFFPPPHSLRFRVLILVLVFNITFLSFLLILTLQISSVTIPPCSLTPARPQPLPLALPPPTHNPNFTSAFASTSSAPFPLSSPHLFSHHIHAIDPIWLLCIGTMHGTYACNSGLPPCLSNLHLPLRNNRREAHGLRRRRYRRHLRKLLAFSTHSASNCPLFFEDLFDNTTAQLFGSSSVVYVYGDYIKMEARRTDGRLRDAFASLPAPTHLSTPALYQRPHADLQMPPARSTSPTSPPHPWPYVYNHRTLSVLNVSLLHAHLGDDSTPIAHHLDEHARCVGVVPPPTPGYLGF</sequence>